<dbReference type="InterPro" id="IPR050179">
    <property type="entry name" value="Trans_hexapeptide_repeat"/>
</dbReference>
<dbReference type="InterPro" id="IPR001451">
    <property type="entry name" value="Hexapep"/>
</dbReference>
<keyword evidence="3" id="KW-0012">Acyltransferase</keyword>
<dbReference type="CDD" id="cd03349">
    <property type="entry name" value="LbH_XAT"/>
    <property type="match status" value="1"/>
</dbReference>
<evidence type="ECO:0000256" key="2">
    <source>
        <dbReference type="ARBA" id="ARBA00022737"/>
    </source>
</evidence>
<dbReference type="Pfam" id="PF00132">
    <property type="entry name" value="Hexapep"/>
    <property type="match status" value="1"/>
</dbReference>
<keyword evidence="1 3" id="KW-0808">Transferase</keyword>
<name>A0ABU3GC82_9MICO</name>
<protein>
    <submittedName>
        <fullName evidence="3">CatB-related O-acetyltransferase</fullName>
        <ecNumber evidence="3">2.3.1.-</ecNumber>
    </submittedName>
</protein>
<comment type="caution">
    <text evidence="3">The sequence shown here is derived from an EMBL/GenBank/DDBJ whole genome shotgun (WGS) entry which is preliminary data.</text>
</comment>
<dbReference type="PANTHER" id="PTHR43300:SF11">
    <property type="entry name" value="ACETYLTRANSFERASE RV3034C-RELATED"/>
    <property type="match status" value="1"/>
</dbReference>
<proteinExistence type="predicted"/>
<dbReference type="SUPFAM" id="SSF51161">
    <property type="entry name" value="Trimeric LpxA-like enzymes"/>
    <property type="match status" value="1"/>
</dbReference>
<organism evidence="3 4">
    <name type="scientific">Microbacterium gawkjiense</name>
    <dbReference type="NCBI Taxonomy" id="3067309"/>
    <lineage>
        <taxon>Bacteria</taxon>
        <taxon>Bacillati</taxon>
        <taxon>Actinomycetota</taxon>
        <taxon>Actinomycetes</taxon>
        <taxon>Micrococcales</taxon>
        <taxon>Microbacteriaceae</taxon>
        <taxon>Microbacterium</taxon>
    </lineage>
</organism>
<dbReference type="PROSITE" id="PS00101">
    <property type="entry name" value="HEXAPEP_TRANSFERASES"/>
    <property type="match status" value="1"/>
</dbReference>
<evidence type="ECO:0000313" key="4">
    <source>
        <dbReference type="Proteomes" id="UP001251849"/>
    </source>
</evidence>
<accession>A0ABU3GC82</accession>
<gene>
    <name evidence="3" type="ORF">Q9S71_07420</name>
</gene>
<dbReference type="Proteomes" id="UP001251849">
    <property type="component" value="Unassembled WGS sequence"/>
</dbReference>
<sequence>MSRLWGLAVNDALRALFREREAYVQWDKGFDRWSGRVSYDMNVRIEPHTLQVNTGGNLCQIGSFSYVQSALPPDTRVGRYCSIARDVRTMGEGHPIEHFSTSPVFYKRSPYPFAANPIADEASAFIKEEWHHTLRRKPIIIGNDVWIGTDVVIKDGVSIGDGAVVAQGALVTKDVPPYTIVGGVPARVLRQRFPEHLADRMLKSRWWDYAYTEFDGIRTSEHPEAFLDQIDQLVADGDLRPFRPPAISFDEIEATRSLG</sequence>
<dbReference type="GO" id="GO:0016746">
    <property type="term" value="F:acyltransferase activity"/>
    <property type="evidence" value="ECO:0007669"/>
    <property type="project" value="UniProtKB-KW"/>
</dbReference>
<dbReference type="EMBL" id="JAUZVV010000001">
    <property type="protein sequence ID" value="MDT3316652.1"/>
    <property type="molecule type" value="Genomic_DNA"/>
</dbReference>
<dbReference type="InterPro" id="IPR018357">
    <property type="entry name" value="Hexapep_transf_CS"/>
</dbReference>
<reference evidence="3 4" key="1">
    <citation type="submission" date="2023-08" db="EMBL/GenBank/DDBJ databases">
        <title>Microbacterium aquilitoris sp. nov. and Microbacterium gwkjibeachense sp. nov., isolated from beach.</title>
        <authorList>
            <person name="Lee S.D."/>
            <person name="Yang H."/>
            <person name="Kim I."/>
        </authorList>
    </citation>
    <scope>NUCLEOTIDE SEQUENCE [LARGE SCALE GENOMIC DNA]</scope>
    <source>
        <strain evidence="3 4">KSW4-11</strain>
    </source>
</reference>
<dbReference type="Gene3D" id="2.160.10.10">
    <property type="entry name" value="Hexapeptide repeat proteins"/>
    <property type="match status" value="1"/>
</dbReference>
<evidence type="ECO:0000256" key="1">
    <source>
        <dbReference type="ARBA" id="ARBA00022679"/>
    </source>
</evidence>
<evidence type="ECO:0000313" key="3">
    <source>
        <dbReference type="EMBL" id="MDT3316652.1"/>
    </source>
</evidence>
<keyword evidence="2" id="KW-0677">Repeat</keyword>
<dbReference type="PANTHER" id="PTHR43300">
    <property type="entry name" value="ACETYLTRANSFERASE"/>
    <property type="match status" value="1"/>
</dbReference>
<dbReference type="EC" id="2.3.1.-" evidence="3"/>
<dbReference type="InterPro" id="IPR011004">
    <property type="entry name" value="Trimer_LpxA-like_sf"/>
</dbReference>
<keyword evidence="4" id="KW-1185">Reference proteome</keyword>
<dbReference type="RefSeq" id="WP_311861482.1">
    <property type="nucleotide sequence ID" value="NZ_JAUZVV010000001.1"/>
</dbReference>